<dbReference type="PROSITE" id="PS51706">
    <property type="entry name" value="G_ENGB"/>
    <property type="match status" value="1"/>
</dbReference>
<evidence type="ECO:0000256" key="6">
    <source>
        <dbReference type="ARBA" id="ARBA00022842"/>
    </source>
</evidence>
<dbReference type="FunFam" id="3.40.50.300:FF:000098">
    <property type="entry name" value="Probable GTP-binding protein EngB"/>
    <property type="match status" value="1"/>
</dbReference>
<dbReference type="PANTHER" id="PTHR11649">
    <property type="entry name" value="MSS1/TRME-RELATED GTP-BINDING PROTEIN"/>
    <property type="match status" value="1"/>
</dbReference>
<dbReference type="InterPro" id="IPR005225">
    <property type="entry name" value="Small_GTP-bd"/>
</dbReference>
<evidence type="ECO:0000256" key="4">
    <source>
        <dbReference type="ARBA" id="ARBA00022723"/>
    </source>
</evidence>
<gene>
    <name evidence="10 12" type="primary">engB</name>
    <name evidence="12" type="ORF">WR164_09590</name>
</gene>
<dbReference type="NCBIfam" id="TIGR00231">
    <property type="entry name" value="small_GTP"/>
    <property type="match status" value="1"/>
</dbReference>
<name>A0A9W6B1Z3_9LACO</name>
<evidence type="ECO:0000259" key="11">
    <source>
        <dbReference type="PROSITE" id="PS51706"/>
    </source>
</evidence>
<evidence type="ECO:0000256" key="7">
    <source>
        <dbReference type="ARBA" id="ARBA00023134"/>
    </source>
</evidence>
<keyword evidence="7 10" id="KW-0342">GTP-binding</keyword>
<comment type="function">
    <text evidence="10">Necessary for normal cell division and for the maintenance of normal septation.</text>
</comment>
<feature type="domain" description="EngB-type G" evidence="11">
    <location>
        <begin position="24"/>
        <end position="196"/>
    </location>
</feature>
<evidence type="ECO:0000256" key="9">
    <source>
        <dbReference type="ARBA" id="ARBA00023306"/>
    </source>
</evidence>
<evidence type="ECO:0000256" key="2">
    <source>
        <dbReference type="ARBA" id="ARBA00009638"/>
    </source>
</evidence>
<evidence type="ECO:0000256" key="3">
    <source>
        <dbReference type="ARBA" id="ARBA00022618"/>
    </source>
</evidence>
<evidence type="ECO:0000313" key="13">
    <source>
        <dbReference type="Proteomes" id="UP001144204"/>
    </source>
</evidence>
<dbReference type="Proteomes" id="UP001144204">
    <property type="component" value="Unassembled WGS sequence"/>
</dbReference>
<keyword evidence="8 10" id="KW-0717">Septation</keyword>
<sequence length="199" mass="22821">MAVNINNVNLEISAVEPKQYPRSNHPEIALVGRSNVGKSSLTNVLVNRKNYAHTSNQPGKTQTLNFYNVENKIYFVDIPGYGFARVSKMEREKWATMIETYLTQRNQLDGAINLIDGRHKPTQTDIQMKAFLEYYQIPTLIVATKMDKIKKSHWNKSKSLIKKTMGLNDDQLVLFSAKTRSGKDQIWNWIQQQSGVVMD</sequence>
<dbReference type="InterPro" id="IPR027417">
    <property type="entry name" value="P-loop_NTPase"/>
</dbReference>
<dbReference type="Gene3D" id="3.40.50.300">
    <property type="entry name" value="P-loop containing nucleotide triphosphate hydrolases"/>
    <property type="match status" value="1"/>
</dbReference>
<comment type="caution">
    <text evidence="12">The sequence shown here is derived from an EMBL/GenBank/DDBJ whole genome shotgun (WGS) entry which is preliminary data.</text>
</comment>
<dbReference type="InterPro" id="IPR019987">
    <property type="entry name" value="GTP-bd_ribosome_bio_YsxC"/>
</dbReference>
<dbReference type="GO" id="GO:0005525">
    <property type="term" value="F:GTP binding"/>
    <property type="evidence" value="ECO:0007669"/>
    <property type="project" value="UniProtKB-UniRule"/>
</dbReference>
<keyword evidence="4" id="KW-0479">Metal-binding</keyword>
<dbReference type="NCBIfam" id="TIGR03598">
    <property type="entry name" value="GTPase_YsxC"/>
    <property type="match status" value="1"/>
</dbReference>
<reference evidence="12" key="2">
    <citation type="journal article" date="2023" name="PLoS ONE">
        <title>Philodulcilactobacillus myokoensis gen. nov., sp. nov., a fructophilic, acidophilic, and agar-phobic lactic acid bacterium isolated from fermented vegetable extracts.</title>
        <authorList>
            <person name="Kouya T."/>
            <person name="Ishiyama Y."/>
            <person name="Ohashi S."/>
            <person name="Kumakubo R."/>
            <person name="Yamazaki T."/>
            <person name="Otaki T."/>
        </authorList>
    </citation>
    <scope>NUCLEOTIDE SEQUENCE</scope>
    <source>
        <strain evidence="12">WR16-4</strain>
    </source>
</reference>
<dbReference type="RefSeq" id="WP_286136441.1">
    <property type="nucleotide sequence ID" value="NZ_BRPL01000002.1"/>
</dbReference>
<keyword evidence="5 10" id="KW-0547">Nucleotide-binding</keyword>
<dbReference type="CDD" id="cd01876">
    <property type="entry name" value="YihA_EngB"/>
    <property type="match status" value="1"/>
</dbReference>
<keyword evidence="3 10" id="KW-0132">Cell division</keyword>
<dbReference type="GO" id="GO:0005829">
    <property type="term" value="C:cytosol"/>
    <property type="evidence" value="ECO:0007669"/>
    <property type="project" value="TreeGrafter"/>
</dbReference>
<comment type="similarity">
    <text evidence="2 10">Belongs to the TRAFAC class TrmE-Era-EngA-EngB-Septin-like GTPase superfamily. EngB GTPase family.</text>
</comment>
<proteinExistence type="inferred from homology"/>
<dbReference type="GO" id="GO:0046872">
    <property type="term" value="F:metal ion binding"/>
    <property type="evidence" value="ECO:0007669"/>
    <property type="project" value="UniProtKB-KW"/>
</dbReference>
<organism evidence="12 13">
    <name type="scientific">Philodulcilactobacillus myokoensis</name>
    <dbReference type="NCBI Taxonomy" id="2929573"/>
    <lineage>
        <taxon>Bacteria</taxon>
        <taxon>Bacillati</taxon>
        <taxon>Bacillota</taxon>
        <taxon>Bacilli</taxon>
        <taxon>Lactobacillales</taxon>
        <taxon>Lactobacillaceae</taxon>
        <taxon>Philodulcilactobacillus</taxon>
    </lineage>
</organism>
<dbReference type="InterPro" id="IPR006073">
    <property type="entry name" value="GTP-bd"/>
</dbReference>
<dbReference type="SUPFAM" id="SSF52540">
    <property type="entry name" value="P-loop containing nucleoside triphosphate hydrolases"/>
    <property type="match status" value="1"/>
</dbReference>
<evidence type="ECO:0000256" key="1">
    <source>
        <dbReference type="ARBA" id="ARBA00001946"/>
    </source>
</evidence>
<reference evidence="12" key="1">
    <citation type="submission" date="2022-07" db="EMBL/GenBank/DDBJ databases">
        <authorList>
            <person name="Kouya T."/>
            <person name="Ishiyama Y."/>
        </authorList>
    </citation>
    <scope>NUCLEOTIDE SEQUENCE</scope>
    <source>
        <strain evidence="12">WR16-4</strain>
    </source>
</reference>
<comment type="cofactor">
    <cofactor evidence="1">
        <name>Mg(2+)</name>
        <dbReference type="ChEBI" id="CHEBI:18420"/>
    </cofactor>
</comment>
<keyword evidence="6" id="KW-0460">Magnesium</keyword>
<dbReference type="AlphaFoldDB" id="A0A9W6B1Z3"/>
<dbReference type="GO" id="GO:0000917">
    <property type="term" value="P:division septum assembly"/>
    <property type="evidence" value="ECO:0007669"/>
    <property type="project" value="UniProtKB-KW"/>
</dbReference>
<evidence type="ECO:0000256" key="5">
    <source>
        <dbReference type="ARBA" id="ARBA00022741"/>
    </source>
</evidence>
<dbReference type="HAMAP" id="MF_00321">
    <property type="entry name" value="GTPase_EngB"/>
    <property type="match status" value="1"/>
</dbReference>
<keyword evidence="13" id="KW-1185">Reference proteome</keyword>
<protein>
    <recommendedName>
        <fullName evidence="10">Probable GTP-binding protein EngB</fullName>
    </recommendedName>
</protein>
<evidence type="ECO:0000256" key="10">
    <source>
        <dbReference type="HAMAP-Rule" id="MF_00321"/>
    </source>
</evidence>
<evidence type="ECO:0000256" key="8">
    <source>
        <dbReference type="ARBA" id="ARBA00023210"/>
    </source>
</evidence>
<dbReference type="InterPro" id="IPR030393">
    <property type="entry name" value="G_ENGB_dom"/>
</dbReference>
<keyword evidence="9 10" id="KW-0131">Cell cycle</keyword>
<dbReference type="PANTHER" id="PTHR11649:SF13">
    <property type="entry name" value="ENGB-TYPE G DOMAIN-CONTAINING PROTEIN"/>
    <property type="match status" value="1"/>
</dbReference>
<evidence type="ECO:0000313" key="12">
    <source>
        <dbReference type="EMBL" id="GLB46980.1"/>
    </source>
</evidence>
<dbReference type="Pfam" id="PF01926">
    <property type="entry name" value="MMR_HSR1"/>
    <property type="match status" value="1"/>
</dbReference>
<accession>A0A9W6B1Z3</accession>
<dbReference type="EMBL" id="BRPL01000002">
    <property type="protein sequence ID" value="GLB46980.1"/>
    <property type="molecule type" value="Genomic_DNA"/>
</dbReference>